<evidence type="ECO:0000313" key="4">
    <source>
        <dbReference type="Proteomes" id="UP000477911"/>
    </source>
</evidence>
<gene>
    <name evidence="3" type="ORF">GR170_23840</name>
</gene>
<keyword evidence="3" id="KW-0378">Hydrolase</keyword>
<dbReference type="Gene3D" id="3.40.50.1820">
    <property type="entry name" value="alpha/beta hydrolase"/>
    <property type="match status" value="1"/>
</dbReference>
<keyword evidence="1" id="KW-0472">Membrane</keyword>
<dbReference type="Proteomes" id="UP000477911">
    <property type="component" value="Unassembled WGS sequence"/>
</dbReference>
<evidence type="ECO:0000313" key="3">
    <source>
        <dbReference type="EMBL" id="MXN20871.1"/>
    </source>
</evidence>
<dbReference type="InterPro" id="IPR029058">
    <property type="entry name" value="AB_hydrolase_fold"/>
</dbReference>
<dbReference type="PANTHER" id="PTHR43798">
    <property type="entry name" value="MONOACYLGLYCEROL LIPASE"/>
    <property type="match status" value="1"/>
</dbReference>
<dbReference type="Pfam" id="PF12146">
    <property type="entry name" value="Hydrolase_4"/>
    <property type="match status" value="1"/>
</dbReference>
<dbReference type="EMBL" id="WUMU01000037">
    <property type="protein sequence ID" value="MXN20871.1"/>
    <property type="molecule type" value="Genomic_DNA"/>
</dbReference>
<comment type="caution">
    <text evidence="3">The sequence shown here is derived from an EMBL/GenBank/DDBJ whole genome shotgun (WGS) entry which is preliminary data.</text>
</comment>
<accession>A0A6L7GA24</accession>
<evidence type="ECO:0000256" key="1">
    <source>
        <dbReference type="SAM" id="Phobius"/>
    </source>
</evidence>
<dbReference type="InterPro" id="IPR050266">
    <property type="entry name" value="AB_hydrolase_sf"/>
</dbReference>
<keyword evidence="1" id="KW-0812">Transmembrane</keyword>
<feature type="transmembrane region" description="Helical" evidence="1">
    <location>
        <begin position="6"/>
        <end position="26"/>
    </location>
</feature>
<dbReference type="AlphaFoldDB" id="A0A6L7GA24"/>
<proteinExistence type="predicted"/>
<feature type="domain" description="Serine aminopeptidase S33" evidence="2">
    <location>
        <begin position="78"/>
        <end position="308"/>
    </location>
</feature>
<keyword evidence="4" id="KW-1185">Reference proteome</keyword>
<organism evidence="3 4">
    <name type="scientific">Pseudooceanicola albus</name>
    <dbReference type="NCBI Taxonomy" id="2692189"/>
    <lineage>
        <taxon>Bacteria</taxon>
        <taxon>Pseudomonadati</taxon>
        <taxon>Pseudomonadota</taxon>
        <taxon>Alphaproteobacteria</taxon>
        <taxon>Rhodobacterales</taxon>
        <taxon>Paracoccaceae</taxon>
        <taxon>Pseudooceanicola</taxon>
    </lineage>
</organism>
<name>A0A6L7GA24_9RHOB</name>
<dbReference type="SUPFAM" id="SSF53474">
    <property type="entry name" value="alpha/beta-Hydrolases"/>
    <property type="match status" value="1"/>
</dbReference>
<evidence type="ECO:0000259" key="2">
    <source>
        <dbReference type="Pfam" id="PF12146"/>
    </source>
</evidence>
<reference evidence="3 4" key="1">
    <citation type="submission" date="2019-12" db="EMBL/GenBank/DDBJ databases">
        <authorList>
            <person name="Li M."/>
        </authorList>
    </citation>
    <scope>NUCLEOTIDE SEQUENCE [LARGE SCALE GENOMIC DNA]</scope>
    <source>
        <strain evidence="3 4">GBMRC 2024</strain>
    </source>
</reference>
<protein>
    <submittedName>
        <fullName evidence="3">Alpha/beta fold hydrolase</fullName>
    </submittedName>
</protein>
<dbReference type="RefSeq" id="WP_160896991.1">
    <property type="nucleotide sequence ID" value="NZ_WUMU01000037.1"/>
</dbReference>
<keyword evidence="1" id="KW-1133">Transmembrane helix</keyword>
<dbReference type="GO" id="GO:0016787">
    <property type="term" value="F:hydrolase activity"/>
    <property type="evidence" value="ECO:0007669"/>
    <property type="project" value="UniProtKB-KW"/>
</dbReference>
<sequence>MDGDSFRDLVQLAVAVGIVLPLGLILSQPRGRMPGRGGLDFSGVLAAGHPPLPLGRVALRDGLELPVRRLEGPEGAPLVIALHGSGWHGGQFDGLAPLLARHADVVIPDLRGHGRAPGRRGDVDHIGQLEEDIVDLIGAFARPGQKVVLLGHSSGGGLAVRFAGGAFGSRIHGAVLLAPYLGWKAPTARPASGGWTRAMPRRMIGLGMLNALRIHAFDRLTVLQLDMPEEVLNGPQRDLARTAYSWRMVLSYGPRRDWTRDVAALPKFLLLAGEKDEAFRAGLYAPAMSAVTRRGDYHLLPGLGHLDLVEAPPVAQLVGEFLDRIRNDD</sequence>
<dbReference type="InterPro" id="IPR022742">
    <property type="entry name" value="Hydrolase_4"/>
</dbReference>